<feature type="compositionally biased region" description="Low complexity" evidence="2">
    <location>
        <begin position="46"/>
        <end position="58"/>
    </location>
</feature>
<organism evidence="4">
    <name type="scientific">Fagus sylvatica</name>
    <name type="common">Beechnut</name>
    <dbReference type="NCBI Taxonomy" id="28930"/>
    <lineage>
        <taxon>Eukaryota</taxon>
        <taxon>Viridiplantae</taxon>
        <taxon>Streptophyta</taxon>
        <taxon>Embryophyta</taxon>
        <taxon>Tracheophyta</taxon>
        <taxon>Spermatophyta</taxon>
        <taxon>Magnoliopsida</taxon>
        <taxon>eudicotyledons</taxon>
        <taxon>Gunneridae</taxon>
        <taxon>Pentapetalae</taxon>
        <taxon>rosids</taxon>
        <taxon>fabids</taxon>
        <taxon>Fagales</taxon>
        <taxon>Fagaceae</taxon>
        <taxon>Fagus</taxon>
    </lineage>
</organism>
<reference evidence="4" key="1">
    <citation type="submission" date="2018-02" db="EMBL/GenBank/DDBJ databases">
        <authorList>
            <person name="Cohen D.B."/>
            <person name="Kent A.D."/>
        </authorList>
    </citation>
    <scope>NUCLEOTIDE SEQUENCE</scope>
</reference>
<accession>A0A2N9EH20</accession>
<feature type="region of interest" description="Disordered" evidence="2">
    <location>
        <begin position="1"/>
        <end position="63"/>
    </location>
</feature>
<dbReference type="InterPro" id="IPR037848">
    <property type="entry name" value="GEM-like"/>
</dbReference>
<evidence type="ECO:0000313" key="4">
    <source>
        <dbReference type="EMBL" id="SPC73944.1"/>
    </source>
</evidence>
<evidence type="ECO:0000256" key="1">
    <source>
        <dbReference type="ARBA" id="ARBA00009414"/>
    </source>
</evidence>
<dbReference type="InterPro" id="IPR011993">
    <property type="entry name" value="PH-like_dom_sf"/>
</dbReference>
<dbReference type="AlphaFoldDB" id="A0A2N9EH20"/>
<evidence type="ECO:0000256" key="2">
    <source>
        <dbReference type="SAM" id="MobiDB-lite"/>
    </source>
</evidence>
<dbReference type="SMART" id="SM00568">
    <property type="entry name" value="GRAM"/>
    <property type="match status" value="1"/>
</dbReference>
<dbReference type="InterPro" id="IPR004182">
    <property type="entry name" value="GRAM"/>
</dbReference>
<comment type="similarity">
    <text evidence="1">Belongs to the GEM family.</text>
</comment>
<dbReference type="PANTHER" id="PTHR31969">
    <property type="entry name" value="GEM-LIKE PROTEIN 2"/>
    <property type="match status" value="1"/>
</dbReference>
<feature type="domain" description="GRAM" evidence="3">
    <location>
        <begin position="165"/>
        <end position="243"/>
    </location>
</feature>
<feature type="compositionally biased region" description="Polar residues" evidence="2">
    <location>
        <begin position="29"/>
        <end position="39"/>
    </location>
</feature>
<dbReference type="CDD" id="cd13222">
    <property type="entry name" value="PH-GRAM_GEM"/>
    <property type="match status" value="1"/>
</dbReference>
<sequence length="297" mass="32538">MNNTTKESQPLYPSLSSPTAKEAYPSHEASLSSSPIKQDTQPHEQAPSSSSSAPPSDDSAAKWGTHIMGQPAVPTCHPDNKKAALWGAGDQAQYHHHPYVQFNPVEKSNSPMESILHKFNSWSHKAENMANNIWHNLRTNSSVPEAAWGKMNLTAKAITGGGFESLYKQIFTTYPNEKLKKTFASYLSTSTGPVAGTLYLSDAHVAFCSDRPLSFTAPSGQETWSYYKVMIPLGKIGTLNPVAMKENPSEKYIQILTVDGHDFWFMGFVNYDKASKHLSEGISNFVVSGIAEKPVVA</sequence>
<gene>
    <name evidence="4" type="ORF">FSB_LOCUS1826</name>
    <name evidence="5" type="ORF">FSB_LOCUS26472</name>
</gene>
<protein>
    <recommendedName>
        <fullName evidence="3">GRAM domain-containing protein</fullName>
    </recommendedName>
</protein>
<dbReference type="Gene3D" id="2.30.29.30">
    <property type="entry name" value="Pleckstrin-homology domain (PH domain)/Phosphotyrosine-binding domain (PTB)"/>
    <property type="match status" value="1"/>
</dbReference>
<name>A0A2N9EH20_FAGSY</name>
<evidence type="ECO:0000313" key="5">
    <source>
        <dbReference type="EMBL" id="SPC98590.1"/>
    </source>
</evidence>
<dbReference type="EMBL" id="OIVN01000083">
    <property type="protein sequence ID" value="SPC73944.1"/>
    <property type="molecule type" value="Genomic_DNA"/>
</dbReference>
<evidence type="ECO:0000259" key="3">
    <source>
        <dbReference type="SMART" id="SM00568"/>
    </source>
</evidence>
<dbReference type="Pfam" id="PF02893">
    <property type="entry name" value="GRAM"/>
    <property type="match status" value="1"/>
</dbReference>
<dbReference type="EMBL" id="OIVN01001886">
    <property type="protein sequence ID" value="SPC98590.1"/>
    <property type="molecule type" value="Genomic_DNA"/>
</dbReference>
<proteinExistence type="inferred from homology"/>